<dbReference type="CDD" id="cd00995">
    <property type="entry name" value="PBP2_NikA_DppA_OppA_like"/>
    <property type="match status" value="1"/>
</dbReference>
<keyword evidence="4 5" id="KW-0732">Signal</keyword>
<dbReference type="Pfam" id="PF00496">
    <property type="entry name" value="SBP_bac_5"/>
    <property type="match status" value="1"/>
</dbReference>
<dbReference type="OrthoDB" id="9772924at2"/>
<dbReference type="RefSeq" id="WP_051196207.1">
    <property type="nucleotide sequence ID" value="NZ_CP076620.1"/>
</dbReference>
<comment type="similarity">
    <text evidence="2">Belongs to the bacterial solute-binding protein 5 family.</text>
</comment>
<sequence length="530" mass="59451">MKKLIKSKLMTIAMSIIVFATILTGCTTNNGSSSKKQELNSLNEEKEIVLAAARDLSPGETDAYYTSSILYVWEPLIGLGDDGAPTPQLAEKWTHSDDYKEWNFKIKEGVKFHDGVDLNADAVIKNFERYTNMKKKGSPFYSFNVDKTYPNLKNFEKVSDYEIKLTFNEPISTLIFNMARFGSAIYSPKCFDVNTGDFTTFAQGTGPFKIIEREKNQYVLLERNENYYGEKSKVKNVRVKVIPDSQTRYTALKSEEIMGVMDLGAITPELAAELLKDDKFATSTSNSTITQFIAVNGTKAPFNNEKIKEALSLLLDRDTIVNEFYGGHGTPTINILNQASPFAKKIKPVYDPEKAKKIIKEELKGETMELDFIIPSYGVDRYPYKTVAEYIQSVLSEVGLTSNITILDGAAFKEAQKNGNYNIALHTQGLPNAEPFTIFSGYMSSKGSSNIAYSLGYVDKRADELIEKLKVTMDLNERGKIYDELQDISASHPSDIPLFEDVNLIAYNKKITGYEATIYGTTLANMEWIN</sequence>
<feature type="signal peptide" evidence="5">
    <location>
        <begin position="1"/>
        <end position="20"/>
    </location>
</feature>
<evidence type="ECO:0000259" key="6">
    <source>
        <dbReference type="Pfam" id="PF00496"/>
    </source>
</evidence>
<dbReference type="GO" id="GO:0042597">
    <property type="term" value="C:periplasmic space"/>
    <property type="evidence" value="ECO:0007669"/>
    <property type="project" value="UniProtKB-ARBA"/>
</dbReference>
<protein>
    <submittedName>
        <fullName evidence="7">ABC transporter substrate-binding protein</fullName>
    </submittedName>
    <submittedName>
        <fullName evidence="8">Peptide/nickel transport system substrate-binding protein</fullName>
    </submittedName>
</protein>
<dbReference type="InterPro" id="IPR039424">
    <property type="entry name" value="SBP_5"/>
</dbReference>
<dbReference type="Gene3D" id="3.10.105.10">
    <property type="entry name" value="Dipeptide-binding Protein, Domain 3"/>
    <property type="match status" value="1"/>
</dbReference>
<keyword evidence="9" id="KW-1185">Reference proteome</keyword>
<evidence type="ECO:0000256" key="4">
    <source>
        <dbReference type="ARBA" id="ARBA00022729"/>
    </source>
</evidence>
<dbReference type="InterPro" id="IPR023765">
    <property type="entry name" value="SBP_5_CS"/>
</dbReference>
<dbReference type="InterPro" id="IPR000914">
    <property type="entry name" value="SBP_5_dom"/>
</dbReference>
<proteinExistence type="inferred from homology"/>
<organism evidence="8 9">
    <name type="scientific">Clostridium cadaveris</name>
    <dbReference type="NCBI Taxonomy" id="1529"/>
    <lineage>
        <taxon>Bacteria</taxon>
        <taxon>Bacillati</taxon>
        <taxon>Bacillota</taxon>
        <taxon>Clostridia</taxon>
        <taxon>Eubacteriales</taxon>
        <taxon>Clostridiaceae</taxon>
        <taxon>Clostridium</taxon>
    </lineage>
</organism>
<dbReference type="EMBL" id="QAMZ01000045">
    <property type="protein sequence ID" value="PWL52736.1"/>
    <property type="molecule type" value="Genomic_DNA"/>
</dbReference>
<reference evidence="8 9" key="1">
    <citation type="submission" date="2016-10" db="EMBL/GenBank/DDBJ databases">
        <authorList>
            <person name="de Groot N.N."/>
        </authorList>
    </citation>
    <scope>NUCLEOTIDE SEQUENCE [LARGE SCALE GENOMIC DNA]</scope>
    <source>
        <strain evidence="8 9">NLAE-zl-G419</strain>
    </source>
</reference>
<dbReference type="GO" id="GO:0015833">
    <property type="term" value="P:peptide transport"/>
    <property type="evidence" value="ECO:0007669"/>
    <property type="project" value="TreeGrafter"/>
</dbReference>
<evidence type="ECO:0000313" key="9">
    <source>
        <dbReference type="Proteomes" id="UP000182135"/>
    </source>
</evidence>
<dbReference type="GO" id="GO:1904680">
    <property type="term" value="F:peptide transmembrane transporter activity"/>
    <property type="evidence" value="ECO:0007669"/>
    <property type="project" value="TreeGrafter"/>
</dbReference>
<dbReference type="PROSITE" id="PS51257">
    <property type="entry name" value="PROKAR_LIPOPROTEIN"/>
    <property type="match status" value="1"/>
</dbReference>
<dbReference type="Proteomes" id="UP000182135">
    <property type="component" value="Unassembled WGS sequence"/>
</dbReference>
<gene>
    <name evidence="7" type="ORF">DBY38_09545</name>
    <name evidence="8" type="ORF">SAMN04487885_101134</name>
</gene>
<evidence type="ECO:0000313" key="7">
    <source>
        <dbReference type="EMBL" id="PWL52736.1"/>
    </source>
</evidence>
<dbReference type="PIRSF" id="PIRSF002741">
    <property type="entry name" value="MppA"/>
    <property type="match status" value="1"/>
</dbReference>
<evidence type="ECO:0000256" key="2">
    <source>
        <dbReference type="ARBA" id="ARBA00005695"/>
    </source>
</evidence>
<dbReference type="eggNOG" id="COG0747">
    <property type="taxonomic scope" value="Bacteria"/>
</dbReference>
<evidence type="ECO:0000256" key="3">
    <source>
        <dbReference type="ARBA" id="ARBA00022448"/>
    </source>
</evidence>
<dbReference type="AlphaFoldDB" id="A0A1I2J502"/>
<evidence type="ECO:0000256" key="5">
    <source>
        <dbReference type="SAM" id="SignalP"/>
    </source>
</evidence>
<dbReference type="GO" id="GO:0043190">
    <property type="term" value="C:ATP-binding cassette (ABC) transporter complex"/>
    <property type="evidence" value="ECO:0007669"/>
    <property type="project" value="InterPro"/>
</dbReference>
<reference evidence="7 10" key="2">
    <citation type="submission" date="2018-03" db="EMBL/GenBank/DDBJ databases">
        <title>The uncultured portion of the human microbiome is neutrally assembled.</title>
        <authorList>
            <person name="Jeraldo P."/>
            <person name="Boardman L."/>
            <person name="White B.A."/>
            <person name="Nelson H."/>
            <person name="Goldenfeld N."/>
            <person name="Chia N."/>
        </authorList>
    </citation>
    <scope>NUCLEOTIDE SEQUENCE [LARGE SCALE GENOMIC DNA]</scope>
    <source>
        <strain evidence="7">CIM:MAG 903</strain>
    </source>
</reference>
<feature type="domain" description="Solute-binding protein family 5" evidence="6">
    <location>
        <begin position="85"/>
        <end position="449"/>
    </location>
</feature>
<dbReference type="Gene3D" id="3.40.190.10">
    <property type="entry name" value="Periplasmic binding protein-like II"/>
    <property type="match status" value="1"/>
</dbReference>
<dbReference type="PANTHER" id="PTHR30290">
    <property type="entry name" value="PERIPLASMIC BINDING COMPONENT OF ABC TRANSPORTER"/>
    <property type="match status" value="1"/>
</dbReference>
<dbReference type="Gene3D" id="3.90.76.10">
    <property type="entry name" value="Dipeptide-binding Protein, Domain 1"/>
    <property type="match status" value="1"/>
</dbReference>
<dbReference type="PROSITE" id="PS01040">
    <property type="entry name" value="SBP_BACTERIAL_5"/>
    <property type="match status" value="1"/>
</dbReference>
<dbReference type="InterPro" id="IPR030678">
    <property type="entry name" value="Peptide/Ni-bd"/>
</dbReference>
<comment type="subcellular location">
    <subcellularLocation>
        <location evidence="1">Cell membrane</location>
        <topology evidence="1">Lipid-anchor</topology>
    </subcellularLocation>
</comment>
<dbReference type="SUPFAM" id="SSF53850">
    <property type="entry name" value="Periplasmic binding protein-like II"/>
    <property type="match status" value="1"/>
</dbReference>
<dbReference type="STRING" id="1529.SAMN04487885_101134"/>
<name>A0A1I2J502_9CLOT</name>
<feature type="chain" id="PRO_5038295125" evidence="5">
    <location>
        <begin position="21"/>
        <end position="530"/>
    </location>
</feature>
<evidence type="ECO:0000313" key="10">
    <source>
        <dbReference type="Proteomes" id="UP000246114"/>
    </source>
</evidence>
<keyword evidence="3" id="KW-0813">Transport</keyword>
<evidence type="ECO:0000313" key="8">
    <source>
        <dbReference type="EMBL" id="SFF49775.1"/>
    </source>
</evidence>
<dbReference type="PANTHER" id="PTHR30290:SF9">
    <property type="entry name" value="OLIGOPEPTIDE-BINDING PROTEIN APPA"/>
    <property type="match status" value="1"/>
</dbReference>
<evidence type="ECO:0000256" key="1">
    <source>
        <dbReference type="ARBA" id="ARBA00004193"/>
    </source>
</evidence>
<dbReference type="EMBL" id="FOOE01000001">
    <property type="protein sequence ID" value="SFF49775.1"/>
    <property type="molecule type" value="Genomic_DNA"/>
</dbReference>
<accession>A0A1I2J502</accession>
<dbReference type="Proteomes" id="UP000246114">
    <property type="component" value="Unassembled WGS sequence"/>
</dbReference>
<dbReference type="GeneID" id="90544828"/>